<keyword evidence="3" id="KW-1185">Reference proteome</keyword>
<name>A0A563W4S4_9CYAN</name>
<evidence type="ECO:0000256" key="1">
    <source>
        <dbReference type="SAM" id="MobiDB-lite"/>
    </source>
</evidence>
<sequence length="40" mass="4525">MRSGIRDRRRKTLKDSPMVAQGNAREKGQGGKTKNLKVKK</sequence>
<feature type="region of interest" description="Disordered" evidence="1">
    <location>
        <begin position="1"/>
        <end position="40"/>
    </location>
</feature>
<proteinExistence type="predicted"/>
<organism evidence="2 3">
    <name type="scientific">Hyella patelloides LEGE 07179</name>
    <dbReference type="NCBI Taxonomy" id="945734"/>
    <lineage>
        <taxon>Bacteria</taxon>
        <taxon>Bacillati</taxon>
        <taxon>Cyanobacteriota</taxon>
        <taxon>Cyanophyceae</taxon>
        <taxon>Pleurocapsales</taxon>
        <taxon>Hyellaceae</taxon>
        <taxon>Hyella</taxon>
    </lineage>
</organism>
<dbReference type="Proteomes" id="UP000320055">
    <property type="component" value="Unassembled WGS sequence"/>
</dbReference>
<dbReference type="AlphaFoldDB" id="A0A563W4S4"/>
<reference evidence="2 3" key="1">
    <citation type="submission" date="2019-01" db="EMBL/GenBank/DDBJ databases">
        <authorList>
            <person name="Brito A."/>
        </authorList>
    </citation>
    <scope>NUCLEOTIDE SEQUENCE [LARGE SCALE GENOMIC DNA]</scope>
    <source>
        <strain evidence="2">1</strain>
    </source>
</reference>
<protein>
    <submittedName>
        <fullName evidence="2">Uncharacterized protein</fullName>
    </submittedName>
</protein>
<dbReference type="EMBL" id="CAACVJ010000694">
    <property type="protein sequence ID" value="VEP18684.1"/>
    <property type="molecule type" value="Genomic_DNA"/>
</dbReference>
<evidence type="ECO:0000313" key="3">
    <source>
        <dbReference type="Proteomes" id="UP000320055"/>
    </source>
</evidence>
<evidence type="ECO:0000313" key="2">
    <source>
        <dbReference type="EMBL" id="VEP18684.1"/>
    </source>
</evidence>
<gene>
    <name evidence="2" type="ORF">H1P_860010</name>
</gene>
<accession>A0A563W4S4</accession>